<evidence type="ECO:0000313" key="5">
    <source>
        <dbReference type="Proteomes" id="UP000248714"/>
    </source>
</evidence>
<reference evidence="2 4" key="1">
    <citation type="submission" date="2018-05" db="EMBL/GenBank/DDBJ databases">
        <title>Genomic Encyclopedia of Type Strains, Phase IV (KMG-IV): sequencing the most valuable type-strain genomes for metagenomic binning, comparative biology and taxonomic classification.</title>
        <authorList>
            <person name="Goeker M."/>
        </authorList>
    </citation>
    <scope>NUCLEOTIDE SEQUENCE [LARGE SCALE GENOMIC DNA]</scope>
    <source>
        <strain evidence="3 5">DSM 45479</strain>
        <strain evidence="2 4">DSM 45480</strain>
    </source>
</reference>
<dbReference type="EMBL" id="QLTT01000006">
    <property type="protein sequence ID" value="RAS63632.1"/>
    <property type="molecule type" value="Genomic_DNA"/>
</dbReference>
<dbReference type="Proteomes" id="UP000246005">
    <property type="component" value="Unassembled WGS sequence"/>
</dbReference>
<keyword evidence="5" id="KW-1185">Reference proteome</keyword>
<sequence>MHNAQSDSQPDAPRTTEFDGLFSHPDQDHGGATSGPAPAEDQRSYTGLFREPAGGTEDATSAA</sequence>
<dbReference type="EMBL" id="QGHB01000001">
    <property type="protein sequence ID" value="PWK91814.1"/>
    <property type="molecule type" value="Genomic_DNA"/>
</dbReference>
<comment type="caution">
    <text evidence="2">The sequence shown here is derived from an EMBL/GenBank/DDBJ whole genome shotgun (WGS) entry which is preliminary data.</text>
</comment>
<organism evidence="2 4">
    <name type="scientific">Lentzea atacamensis</name>
    <dbReference type="NCBI Taxonomy" id="531938"/>
    <lineage>
        <taxon>Bacteria</taxon>
        <taxon>Bacillati</taxon>
        <taxon>Actinomycetota</taxon>
        <taxon>Actinomycetes</taxon>
        <taxon>Pseudonocardiales</taxon>
        <taxon>Pseudonocardiaceae</taxon>
        <taxon>Lentzea</taxon>
    </lineage>
</organism>
<feature type="region of interest" description="Disordered" evidence="1">
    <location>
        <begin position="1"/>
        <end position="63"/>
    </location>
</feature>
<evidence type="ECO:0000313" key="3">
    <source>
        <dbReference type="EMBL" id="RAS63632.1"/>
    </source>
</evidence>
<evidence type="ECO:0000313" key="2">
    <source>
        <dbReference type="EMBL" id="PWK91814.1"/>
    </source>
</evidence>
<name>A0A316IHB5_9PSEU</name>
<dbReference type="AlphaFoldDB" id="A0A316IHB5"/>
<evidence type="ECO:0000313" key="4">
    <source>
        <dbReference type="Proteomes" id="UP000246005"/>
    </source>
</evidence>
<gene>
    <name evidence="3" type="ORF">C8D87_10633</name>
    <name evidence="2" type="ORF">C8D88_1011853</name>
</gene>
<evidence type="ECO:0000256" key="1">
    <source>
        <dbReference type="SAM" id="MobiDB-lite"/>
    </source>
</evidence>
<proteinExistence type="predicted"/>
<dbReference type="RefSeq" id="WP_109632684.1">
    <property type="nucleotide sequence ID" value="NZ_QGHB01000001.1"/>
</dbReference>
<dbReference type="OrthoDB" id="3697458at2"/>
<dbReference type="Proteomes" id="UP000248714">
    <property type="component" value="Unassembled WGS sequence"/>
</dbReference>
<accession>A0A316IHB5</accession>
<protein>
    <submittedName>
        <fullName evidence="2">Uncharacterized protein</fullName>
    </submittedName>
</protein>